<dbReference type="FunFam" id="3.90.79.10:FF:000024">
    <property type="entry name" value="ADP-ribose pyrophosphatase"/>
    <property type="match status" value="1"/>
</dbReference>
<dbReference type="STRING" id="1120975.SAMN02746064_00778"/>
<dbReference type="Gene3D" id="3.90.79.10">
    <property type="entry name" value="Nucleoside Triphosphate Pyrophosphohydrolase"/>
    <property type="match status" value="1"/>
</dbReference>
<dbReference type="PANTHER" id="PTHR11839:SF18">
    <property type="entry name" value="NUDIX HYDROLASE DOMAIN-CONTAINING PROTEIN"/>
    <property type="match status" value="1"/>
</dbReference>
<comment type="cofactor">
    <cofactor evidence="1">
        <name>Mg(2+)</name>
        <dbReference type="ChEBI" id="CHEBI:18420"/>
    </cofactor>
</comment>
<dbReference type="PROSITE" id="PS00893">
    <property type="entry name" value="NUDIX_BOX"/>
    <property type="match status" value="1"/>
</dbReference>
<reference evidence="5 6" key="1">
    <citation type="submission" date="2016-11" db="EMBL/GenBank/DDBJ databases">
        <authorList>
            <person name="Jaros S."/>
            <person name="Januszkiewicz K."/>
            <person name="Wedrychowicz H."/>
        </authorList>
    </citation>
    <scope>NUCLEOTIDE SEQUENCE [LARGE SCALE GENOMIC DNA]</scope>
    <source>
        <strain evidence="5 6">DSM 14828</strain>
    </source>
</reference>
<gene>
    <name evidence="5" type="ORF">SAMN02746064_00778</name>
</gene>
<dbReference type="SUPFAM" id="SSF55811">
    <property type="entry name" value="Nudix"/>
    <property type="match status" value="1"/>
</dbReference>
<dbReference type="InterPro" id="IPR020084">
    <property type="entry name" value="NUDIX_hydrolase_CS"/>
</dbReference>
<dbReference type="EMBL" id="FQTU01000003">
    <property type="protein sequence ID" value="SHE56312.1"/>
    <property type="molecule type" value="Genomic_DNA"/>
</dbReference>
<evidence type="ECO:0000313" key="6">
    <source>
        <dbReference type="Proteomes" id="UP000184251"/>
    </source>
</evidence>
<dbReference type="OrthoDB" id="9806150at2"/>
<dbReference type="GO" id="GO:0016462">
    <property type="term" value="F:pyrophosphatase activity"/>
    <property type="evidence" value="ECO:0007669"/>
    <property type="project" value="UniProtKB-ARBA"/>
</dbReference>
<dbReference type="PROSITE" id="PS51462">
    <property type="entry name" value="NUDIX"/>
    <property type="match status" value="1"/>
</dbReference>
<dbReference type="Proteomes" id="UP000184251">
    <property type="component" value="Unassembled WGS sequence"/>
</dbReference>
<evidence type="ECO:0000256" key="3">
    <source>
        <dbReference type="RuleBase" id="RU003476"/>
    </source>
</evidence>
<dbReference type="Pfam" id="PF00293">
    <property type="entry name" value="NUDIX"/>
    <property type="match status" value="1"/>
</dbReference>
<keyword evidence="6" id="KW-1185">Reference proteome</keyword>
<comment type="similarity">
    <text evidence="3">Belongs to the Nudix hydrolase family.</text>
</comment>
<dbReference type="InterPro" id="IPR000086">
    <property type="entry name" value="NUDIX_hydrolase_dom"/>
</dbReference>
<keyword evidence="2 3" id="KW-0378">Hydrolase</keyword>
<evidence type="ECO:0000256" key="1">
    <source>
        <dbReference type="ARBA" id="ARBA00001946"/>
    </source>
</evidence>
<accession>A0A1M4UHQ1</accession>
<protein>
    <submittedName>
        <fullName evidence="5">ADP-ribose pyrophosphatase</fullName>
    </submittedName>
</protein>
<dbReference type="RefSeq" id="WP_084116928.1">
    <property type="nucleotide sequence ID" value="NZ_FQTU01000003.1"/>
</dbReference>
<dbReference type="PRINTS" id="PR00502">
    <property type="entry name" value="NUDIXFAMILY"/>
</dbReference>
<organism evidence="5 6">
    <name type="scientific">Alkalibacter saccharofermentans DSM 14828</name>
    <dbReference type="NCBI Taxonomy" id="1120975"/>
    <lineage>
        <taxon>Bacteria</taxon>
        <taxon>Bacillati</taxon>
        <taxon>Bacillota</taxon>
        <taxon>Clostridia</taxon>
        <taxon>Eubacteriales</taxon>
        <taxon>Eubacteriaceae</taxon>
        <taxon>Alkalibacter</taxon>
    </lineage>
</organism>
<dbReference type="PANTHER" id="PTHR11839">
    <property type="entry name" value="UDP/ADP-SUGAR PYROPHOSPHATASE"/>
    <property type="match status" value="1"/>
</dbReference>
<dbReference type="GO" id="GO:0019693">
    <property type="term" value="P:ribose phosphate metabolic process"/>
    <property type="evidence" value="ECO:0007669"/>
    <property type="project" value="TreeGrafter"/>
</dbReference>
<evidence type="ECO:0000313" key="5">
    <source>
        <dbReference type="EMBL" id="SHE56312.1"/>
    </source>
</evidence>
<name>A0A1M4UHQ1_9FIRM</name>
<proteinExistence type="inferred from homology"/>
<evidence type="ECO:0000259" key="4">
    <source>
        <dbReference type="PROSITE" id="PS51462"/>
    </source>
</evidence>
<dbReference type="InterPro" id="IPR015797">
    <property type="entry name" value="NUDIX_hydrolase-like_dom_sf"/>
</dbReference>
<feature type="domain" description="Nudix hydrolase" evidence="4">
    <location>
        <begin position="38"/>
        <end position="166"/>
    </location>
</feature>
<dbReference type="CDD" id="cd03424">
    <property type="entry name" value="NUDIX_ADPRase_Nudt5_UGPPase_Nudt14"/>
    <property type="match status" value="1"/>
</dbReference>
<evidence type="ECO:0000256" key="2">
    <source>
        <dbReference type="ARBA" id="ARBA00022801"/>
    </source>
</evidence>
<dbReference type="GO" id="GO:0005829">
    <property type="term" value="C:cytosol"/>
    <property type="evidence" value="ECO:0007669"/>
    <property type="project" value="TreeGrafter"/>
</dbReference>
<dbReference type="GO" id="GO:0006753">
    <property type="term" value="P:nucleoside phosphate metabolic process"/>
    <property type="evidence" value="ECO:0007669"/>
    <property type="project" value="TreeGrafter"/>
</dbReference>
<dbReference type="AlphaFoldDB" id="A0A1M4UHQ1"/>
<dbReference type="InterPro" id="IPR020476">
    <property type="entry name" value="Nudix_hydrolase"/>
</dbReference>
<sequence>MFYEKTINSKEIYKGRIIDLRVEDVELTNGTKSVREIITHGGASAILANHKGKVILVRQFRKPIDKVLLEMPAGKIDPGEDPTVCALRELEEETGMKATHITKIGEIHTTPGFSNELIHIYYTENLVEGKLNRDEDEMMDTVMVGLDELEGMIENGDITDGKTLAAIAMCRKYLFK</sequence>